<name>A0A927BUN2_9BACL</name>
<protein>
    <submittedName>
        <fullName evidence="2">tRNA (Adenosine(37)-N6)-threonylcarbamoyltransferase complex dimerization subunit type 1 TsaB</fullName>
    </submittedName>
</protein>
<evidence type="ECO:0000313" key="3">
    <source>
        <dbReference type="Proteomes" id="UP000621560"/>
    </source>
</evidence>
<organism evidence="2 3">
    <name type="scientific">Paenibacillus sabuli</name>
    <dbReference type="NCBI Taxonomy" id="2772509"/>
    <lineage>
        <taxon>Bacteria</taxon>
        <taxon>Bacillati</taxon>
        <taxon>Bacillota</taxon>
        <taxon>Bacilli</taxon>
        <taxon>Bacillales</taxon>
        <taxon>Paenibacillaceae</taxon>
        <taxon>Paenibacillus</taxon>
    </lineage>
</organism>
<keyword evidence="3" id="KW-1185">Reference proteome</keyword>
<dbReference type="GO" id="GO:0002949">
    <property type="term" value="P:tRNA threonylcarbamoyladenosine modification"/>
    <property type="evidence" value="ECO:0007669"/>
    <property type="project" value="InterPro"/>
</dbReference>
<dbReference type="EMBL" id="JACXIZ010000033">
    <property type="protein sequence ID" value="MBD2847152.1"/>
    <property type="molecule type" value="Genomic_DNA"/>
</dbReference>
<dbReference type="InterPro" id="IPR000905">
    <property type="entry name" value="Gcp-like_dom"/>
</dbReference>
<comment type="caution">
    <text evidence="2">The sequence shown here is derived from an EMBL/GenBank/DDBJ whole genome shotgun (WGS) entry which is preliminary data.</text>
</comment>
<dbReference type="SUPFAM" id="SSF53067">
    <property type="entry name" value="Actin-like ATPase domain"/>
    <property type="match status" value="2"/>
</dbReference>
<proteinExistence type="predicted"/>
<dbReference type="InterPro" id="IPR022496">
    <property type="entry name" value="T6A_TsaB"/>
</dbReference>
<evidence type="ECO:0000259" key="1">
    <source>
        <dbReference type="Pfam" id="PF00814"/>
    </source>
</evidence>
<dbReference type="Gene3D" id="3.30.420.40">
    <property type="match status" value="1"/>
</dbReference>
<gene>
    <name evidence="2" type="primary">tsaB</name>
    <name evidence="2" type="ORF">IDH44_18285</name>
</gene>
<dbReference type="AlphaFoldDB" id="A0A927BUN2"/>
<dbReference type="InterPro" id="IPR043129">
    <property type="entry name" value="ATPase_NBD"/>
</dbReference>
<dbReference type="Proteomes" id="UP000621560">
    <property type="component" value="Unassembled WGS sequence"/>
</dbReference>
<dbReference type="NCBIfam" id="TIGR03725">
    <property type="entry name" value="T6A_YeaZ"/>
    <property type="match status" value="1"/>
</dbReference>
<sequence length="274" mass="28426">MHEREQEQTGARSGAVLGFDTSTAALAAALIGSSGVLGEVQSVAEKNHSVHLIPMLQRLLREAAVRPEALTGIAVGCGPGSYTGVRIAVTAAKTLAWVWDKPVAAVSSLEALAYGAWRRAEADPAEAAGGARWFVPIMDARRGQVYSAAFAASAAGGWTRLADDGIRLMDGWTDELLRRAAAAAEPPQAIVFAGDPGPHAAAIDALAAGSHDDAAGALRVALDSAHMAGRWVAELGRRRLARGEADEVHGLTPNYTQLAEAEAKLRAAAQGREG</sequence>
<dbReference type="PANTHER" id="PTHR11735">
    <property type="entry name" value="TRNA N6-ADENOSINE THREONYLCARBAMOYLTRANSFERASE"/>
    <property type="match status" value="1"/>
</dbReference>
<accession>A0A927BUN2</accession>
<reference evidence="2" key="1">
    <citation type="submission" date="2020-09" db="EMBL/GenBank/DDBJ databases">
        <title>A novel bacterium of genus Paenibacillus, isolated from South China Sea.</title>
        <authorList>
            <person name="Huang H."/>
            <person name="Mo K."/>
            <person name="Hu Y."/>
        </authorList>
    </citation>
    <scope>NUCLEOTIDE SEQUENCE</scope>
    <source>
        <strain evidence="2">IB182496</strain>
    </source>
</reference>
<feature type="domain" description="Gcp-like" evidence="1">
    <location>
        <begin position="42"/>
        <end position="148"/>
    </location>
</feature>
<dbReference type="PANTHER" id="PTHR11735:SF11">
    <property type="entry name" value="TRNA THREONYLCARBAMOYLADENOSINE BIOSYNTHESIS PROTEIN TSAB"/>
    <property type="match status" value="1"/>
</dbReference>
<evidence type="ECO:0000313" key="2">
    <source>
        <dbReference type="EMBL" id="MBD2847152.1"/>
    </source>
</evidence>
<dbReference type="Pfam" id="PF00814">
    <property type="entry name" value="TsaD"/>
    <property type="match status" value="1"/>
</dbReference>
<dbReference type="GO" id="GO:0005829">
    <property type="term" value="C:cytosol"/>
    <property type="evidence" value="ECO:0007669"/>
    <property type="project" value="TreeGrafter"/>
</dbReference>